<evidence type="ECO:0000256" key="1">
    <source>
        <dbReference type="ARBA" id="ARBA00005322"/>
    </source>
</evidence>
<sequence>MVNQVNKSQQGAVYNSPQQKIEQQKSAQSQASGAAAKADVKAASDSVSLTPQARQMRSLQEKAERSSGFDEQKVAELKKAIAAGKYQIDNEKLAKNIAAFEFDVYG</sequence>
<evidence type="ECO:0000259" key="10">
    <source>
        <dbReference type="Pfam" id="PF04316"/>
    </source>
</evidence>
<protein>
    <recommendedName>
        <fullName evidence="2">Negative regulator of flagellin synthesis</fullName>
    </recommendedName>
    <alternativeName>
        <fullName evidence="8">Anti-sigma-28 factor</fullName>
    </alternativeName>
</protein>
<dbReference type="RefSeq" id="WP_342680075.1">
    <property type="nucleotide sequence ID" value="NZ_JBCGCU010000022.1"/>
</dbReference>
<name>A0ABU9MZD6_9GAMM</name>
<comment type="similarity">
    <text evidence="1">Belongs to the FlgM family.</text>
</comment>
<keyword evidence="12" id="KW-1185">Reference proteome</keyword>
<evidence type="ECO:0000313" key="11">
    <source>
        <dbReference type="EMBL" id="MEM0516597.1"/>
    </source>
</evidence>
<dbReference type="Pfam" id="PF04316">
    <property type="entry name" value="FlgM"/>
    <property type="match status" value="1"/>
</dbReference>
<evidence type="ECO:0000256" key="7">
    <source>
        <dbReference type="ARBA" id="ARBA00024739"/>
    </source>
</evidence>
<keyword evidence="11" id="KW-0969">Cilium</keyword>
<keyword evidence="4" id="KW-1005">Bacterial flagellum biogenesis</keyword>
<feature type="compositionally biased region" description="Polar residues" evidence="9">
    <location>
        <begin position="49"/>
        <end position="58"/>
    </location>
</feature>
<feature type="compositionally biased region" description="Polar residues" evidence="9">
    <location>
        <begin position="1"/>
        <end position="17"/>
    </location>
</feature>
<evidence type="ECO:0000256" key="5">
    <source>
        <dbReference type="ARBA" id="ARBA00023015"/>
    </source>
</evidence>
<accession>A0ABU9MZD6</accession>
<keyword evidence="6" id="KW-0804">Transcription</keyword>
<dbReference type="InterPro" id="IPR031316">
    <property type="entry name" value="FlgM_C"/>
</dbReference>
<evidence type="ECO:0000256" key="4">
    <source>
        <dbReference type="ARBA" id="ARBA00022795"/>
    </source>
</evidence>
<evidence type="ECO:0000256" key="8">
    <source>
        <dbReference type="ARBA" id="ARBA00030117"/>
    </source>
</evidence>
<evidence type="ECO:0000256" key="6">
    <source>
        <dbReference type="ARBA" id="ARBA00023163"/>
    </source>
</evidence>
<feature type="region of interest" description="Disordered" evidence="9">
    <location>
        <begin position="1"/>
        <end position="71"/>
    </location>
</feature>
<comment type="function">
    <text evidence="7">Responsible for the coupling of flagellin expression to flagellar assembly by preventing expression of the flagellin genes when a component of the middle class of proteins is defective. It negatively regulates flagellar genes by inhibiting the activity of FliA by directly binding to FliA.</text>
</comment>
<feature type="compositionally biased region" description="Low complexity" evidence="9">
    <location>
        <begin position="18"/>
        <end position="48"/>
    </location>
</feature>
<gene>
    <name evidence="11" type="primary">flgM</name>
    <name evidence="11" type="ORF">WCN91_14425</name>
</gene>
<feature type="compositionally biased region" description="Basic and acidic residues" evidence="9">
    <location>
        <begin position="59"/>
        <end position="71"/>
    </location>
</feature>
<keyword evidence="11" id="KW-0282">Flagellum</keyword>
<feature type="domain" description="Anti-sigma-28 factor FlgM C-terminal" evidence="10">
    <location>
        <begin position="45"/>
        <end position="98"/>
    </location>
</feature>
<dbReference type="InterPro" id="IPR007412">
    <property type="entry name" value="FlgM"/>
</dbReference>
<evidence type="ECO:0000256" key="9">
    <source>
        <dbReference type="SAM" id="MobiDB-lite"/>
    </source>
</evidence>
<reference evidence="11 12" key="1">
    <citation type="submission" date="2024-03" db="EMBL/GenBank/DDBJ databases">
        <title>Pseudoalteromonas qingdaonensis sp. nov., isolated from the intestines of marine benthic organisms.</title>
        <authorList>
            <person name="Lin X."/>
            <person name="Fang S."/>
            <person name="Hu X."/>
        </authorList>
    </citation>
    <scope>NUCLEOTIDE SEQUENCE [LARGE SCALE GENOMIC DNA]</scope>
    <source>
        <strain evidence="11 12">YIC-827</strain>
    </source>
</reference>
<organism evidence="11 12">
    <name type="scientific">Pseudoalteromonas qingdaonensis</name>
    <dbReference type="NCBI Taxonomy" id="3131913"/>
    <lineage>
        <taxon>Bacteria</taxon>
        <taxon>Pseudomonadati</taxon>
        <taxon>Pseudomonadota</taxon>
        <taxon>Gammaproteobacteria</taxon>
        <taxon>Alteromonadales</taxon>
        <taxon>Pseudoalteromonadaceae</taxon>
        <taxon>Pseudoalteromonas</taxon>
    </lineage>
</organism>
<proteinExistence type="inferred from homology"/>
<keyword evidence="3" id="KW-0678">Repressor</keyword>
<dbReference type="SUPFAM" id="SSF101498">
    <property type="entry name" value="Anti-sigma factor FlgM"/>
    <property type="match status" value="1"/>
</dbReference>
<keyword evidence="5" id="KW-0805">Transcription regulation</keyword>
<keyword evidence="11" id="KW-0966">Cell projection</keyword>
<comment type="caution">
    <text evidence="11">The sequence shown here is derived from an EMBL/GenBank/DDBJ whole genome shotgun (WGS) entry which is preliminary data.</text>
</comment>
<dbReference type="EMBL" id="JBCGCU010000022">
    <property type="protein sequence ID" value="MEM0516597.1"/>
    <property type="molecule type" value="Genomic_DNA"/>
</dbReference>
<dbReference type="Proteomes" id="UP001447008">
    <property type="component" value="Unassembled WGS sequence"/>
</dbReference>
<evidence type="ECO:0000313" key="12">
    <source>
        <dbReference type="Proteomes" id="UP001447008"/>
    </source>
</evidence>
<dbReference type="InterPro" id="IPR035890">
    <property type="entry name" value="Anti-sigma-28_factor_FlgM_sf"/>
</dbReference>
<dbReference type="NCBIfam" id="TIGR03824">
    <property type="entry name" value="FlgM_jcvi"/>
    <property type="match status" value="1"/>
</dbReference>
<evidence type="ECO:0000256" key="2">
    <source>
        <dbReference type="ARBA" id="ARBA00017823"/>
    </source>
</evidence>
<evidence type="ECO:0000256" key="3">
    <source>
        <dbReference type="ARBA" id="ARBA00022491"/>
    </source>
</evidence>